<accession>A0A1J7HGD0</accession>
<feature type="domain" description="Cyanobacterial aminoacyl-tRNA synthetase CAAD" evidence="3">
    <location>
        <begin position="59"/>
        <end position="143"/>
    </location>
</feature>
<keyword evidence="2" id="KW-1133">Transmembrane helix</keyword>
<name>A0A1J7HGD0_LUPAN</name>
<dbReference type="EMBL" id="CM007365">
    <property type="protein sequence ID" value="OIW11886.1"/>
    <property type="molecule type" value="Genomic_DNA"/>
</dbReference>
<dbReference type="OMA" id="AFWASAN"/>
<keyword evidence="5" id="KW-1185">Reference proteome</keyword>
<sequence length="144" mass="15862">MASIVASLSTPLLLHAAKSHTGNFQHSHLSLLSGRRNHAAFVVKASSESSESTTLTIFKSVQNAWDKPEDRLGLFGFSFAAIVALWASTNLITAIDKLPLIPGALELIGILFSSWFTYRYLLFKPDREELFQILNKSVSDILGQ</sequence>
<dbReference type="OrthoDB" id="2014299at2759"/>
<evidence type="ECO:0000313" key="5">
    <source>
        <dbReference type="Proteomes" id="UP000188354"/>
    </source>
</evidence>
<organism evidence="4 5">
    <name type="scientific">Lupinus angustifolius</name>
    <name type="common">Narrow-leaved blue lupine</name>
    <dbReference type="NCBI Taxonomy" id="3871"/>
    <lineage>
        <taxon>Eukaryota</taxon>
        <taxon>Viridiplantae</taxon>
        <taxon>Streptophyta</taxon>
        <taxon>Embryophyta</taxon>
        <taxon>Tracheophyta</taxon>
        <taxon>Spermatophyta</taxon>
        <taxon>Magnoliopsida</taxon>
        <taxon>eudicotyledons</taxon>
        <taxon>Gunneridae</taxon>
        <taxon>Pentapetalae</taxon>
        <taxon>rosids</taxon>
        <taxon>fabids</taxon>
        <taxon>Fabales</taxon>
        <taxon>Fabaceae</taxon>
        <taxon>Papilionoideae</taxon>
        <taxon>50 kb inversion clade</taxon>
        <taxon>genistoids sensu lato</taxon>
        <taxon>core genistoids</taxon>
        <taxon>Genisteae</taxon>
        <taxon>Lupinus</taxon>
    </lineage>
</organism>
<dbReference type="InterPro" id="IPR025564">
    <property type="entry name" value="CAAD_dom"/>
</dbReference>
<protein>
    <recommendedName>
        <fullName evidence="3">Cyanobacterial aminoacyl-tRNA synthetase CAAD domain-containing protein</fullName>
    </recommendedName>
</protein>
<dbReference type="InterPro" id="IPR033344">
    <property type="entry name" value="CURT1"/>
</dbReference>
<gene>
    <name evidence="4" type="ORF">TanjilG_25799</name>
</gene>
<dbReference type="PANTHER" id="PTHR33222">
    <property type="match status" value="1"/>
</dbReference>
<dbReference type="AlphaFoldDB" id="A0A1J7HGD0"/>
<evidence type="ECO:0000259" key="3">
    <source>
        <dbReference type="Pfam" id="PF14159"/>
    </source>
</evidence>
<dbReference type="PANTHER" id="PTHR33222:SF3">
    <property type="entry name" value="PROTEIN CURVATURE THYLAKOID 1C, CHLOROPLASTIC"/>
    <property type="match status" value="1"/>
</dbReference>
<feature type="transmembrane region" description="Helical" evidence="2">
    <location>
        <begin position="72"/>
        <end position="92"/>
    </location>
</feature>
<keyword evidence="2" id="KW-0472">Membrane</keyword>
<dbReference type="STRING" id="3871.A0A1J7HGD0"/>
<evidence type="ECO:0000256" key="1">
    <source>
        <dbReference type="ARBA" id="ARBA00004141"/>
    </source>
</evidence>
<proteinExistence type="predicted"/>
<dbReference type="KEGG" id="lang:109347828"/>
<dbReference type="Gramene" id="OIW11886">
    <property type="protein sequence ID" value="OIW11886"/>
    <property type="gene ID" value="TanjilG_25799"/>
</dbReference>
<keyword evidence="2" id="KW-0812">Transmembrane</keyword>
<evidence type="ECO:0000313" key="4">
    <source>
        <dbReference type="EMBL" id="OIW11886.1"/>
    </source>
</evidence>
<dbReference type="Proteomes" id="UP000188354">
    <property type="component" value="Chromosome LG05"/>
</dbReference>
<evidence type="ECO:0000256" key="2">
    <source>
        <dbReference type="SAM" id="Phobius"/>
    </source>
</evidence>
<dbReference type="GO" id="GO:0009535">
    <property type="term" value="C:chloroplast thylakoid membrane"/>
    <property type="evidence" value="ECO:0007669"/>
    <property type="project" value="TreeGrafter"/>
</dbReference>
<feature type="transmembrane region" description="Helical" evidence="2">
    <location>
        <begin position="104"/>
        <end position="121"/>
    </location>
</feature>
<comment type="subcellular location">
    <subcellularLocation>
        <location evidence="1">Membrane</location>
        <topology evidence="1">Multi-pass membrane protein</topology>
    </subcellularLocation>
</comment>
<reference evidence="4 5" key="1">
    <citation type="journal article" date="2017" name="Plant Biotechnol. J.">
        <title>A comprehensive draft genome sequence for lupin (Lupinus angustifolius), an emerging health food: insights into plant-microbe interactions and legume evolution.</title>
        <authorList>
            <person name="Hane J.K."/>
            <person name="Ming Y."/>
            <person name="Kamphuis L.G."/>
            <person name="Nelson M.N."/>
            <person name="Garg G."/>
            <person name="Atkins C.A."/>
            <person name="Bayer P.E."/>
            <person name="Bravo A."/>
            <person name="Bringans S."/>
            <person name="Cannon S."/>
            <person name="Edwards D."/>
            <person name="Foley R."/>
            <person name="Gao L.L."/>
            <person name="Harrison M.J."/>
            <person name="Huang W."/>
            <person name="Hurgobin B."/>
            <person name="Li S."/>
            <person name="Liu C.W."/>
            <person name="McGrath A."/>
            <person name="Morahan G."/>
            <person name="Murray J."/>
            <person name="Weller J."/>
            <person name="Jian J."/>
            <person name="Singh K.B."/>
        </authorList>
    </citation>
    <scope>NUCLEOTIDE SEQUENCE [LARGE SCALE GENOMIC DNA]</scope>
    <source>
        <strain evidence="5">cv. Tanjil</strain>
        <tissue evidence="4">Whole plant</tissue>
    </source>
</reference>
<dbReference type="Pfam" id="PF14159">
    <property type="entry name" value="CAAD"/>
    <property type="match status" value="1"/>
</dbReference>